<name>A0A1D8GHH0_9FIRM</name>
<proteinExistence type="predicted"/>
<evidence type="ECO:0000259" key="1">
    <source>
        <dbReference type="PROSITE" id="PS51372"/>
    </source>
</evidence>
<gene>
    <name evidence="2" type="ORF">Gferi_12635</name>
</gene>
<reference evidence="2 3" key="1">
    <citation type="submission" date="2016-09" db="EMBL/GenBank/DDBJ databases">
        <title>Genomic analysis reveals versatility of anaerobic energy metabolism of Geosporobacter ferrireducens IRF9 of phylum Firmicutes.</title>
        <authorList>
            <person name="Kim S.-J."/>
        </authorList>
    </citation>
    <scope>NUCLEOTIDE SEQUENCE [LARGE SCALE GENOMIC DNA]</scope>
    <source>
        <strain evidence="2 3">IRF9</strain>
    </source>
</reference>
<dbReference type="EMBL" id="CP017269">
    <property type="protein sequence ID" value="AOT70363.1"/>
    <property type="molecule type" value="Genomic_DNA"/>
</dbReference>
<dbReference type="GO" id="GO:0006355">
    <property type="term" value="P:regulation of DNA-templated transcription"/>
    <property type="evidence" value="ECO:0007669"/>
    <property type="project" value="InterPro"/>
</dbReference>
<dbReference type="InterPro" id="IPR036634">
    <property type="entry name" value="PRD_sf"/>
</dbReference>
<evidence type="ECO:0000313" key="3">
    <source>
        <dbReference type="Proteomes" id="UP000095743"/>
    </source>
</evidence>
<dbReference type="SUPFAM" id="SSF63520">
    <property type="entry name" value="PTS-regulatory domain, PRD"/>
    <property type="match status" value="1"/>
</dbReference>
<dbReference type="RefSeq" id="WP_069977036.1">
    <property type="nucleotide sequence ID" value="NZ_CP017269.1"/>
</dbReference>
<evidence type="ECO:0000313" key="2">
    <source>
        <dbReference type="EMBL" id="AOT70363.1"/>
    </source>
</evidence>
<dbReference type="STRING" id="1424294.Gferi_12635"/>
<dbReference type="Proteomes" id="UP000095743">
    <property type="component" value="Chromosome"/>
</dbReference>
<dbReference type="PROSITE" id="PS51372">
    <property type="entry name" value="PRD_2"/>
    <property type="match status" value="1"/>
</dbReference>
<feature type="domain" description="PRD" evidence="1">
    <location>
        <begin position="17"/>
        <end position="123"/>
    </location>
</feature>
<dbReference type="Gene3D" id="1.10.1790.10">
    <property type="entry name" value="PRD domain"/>
    <property type="match status" value="1"/>
</dbReference>
<protein>
    <recommendedName>
        <fullName evidence="1">PRD domain-containing protein</fullName>
    </recommendedName>
</protein>
<accession>A0A1D8GHH0</accession>
<dbReference type="KEGG" id="gfe:Gferi_12635"/>
<dbReference type="InterPro" id="IPR011608">
    <property type="entry name" value="PRD"/>
</dbReference>
<dbReference type="Pfam" id="PF00874">
    <property type="entry name" value="PRD"/>
    <property type="match status" value="1"/>
</dbReference>
<dbReference type="AlphaFoldDB" id="A0A1D8GHH0"/>
<dbReference type="OrthoDB" id="3192572at2"/>
<keyword evidence="3" id="KW-1185">Reference proteome</keyword>
<organism evidence="2 3">
    <name type="scientific">Geosporobacter ferrireducens</name>
    <dbReference type="NCBI Taxonomy" id="1424294"/>
    <lineage>
        <taxon>Bacteria</taxon>
        <taxon>Bacillati</taxon>
        <taxon>Bacillota</taxon>
        <taxon>Clostridia</taxon>
        <taxon>Peptostreptococcales</taxon>
        <taxon>Thermotaleaceae</taxon>
        <taxon>Geosporobacter</taxon>
    </lineage>
</organism>
<sequence>MDDLLKQRLDILEESDQISPEIKIAVIDFAQEFEKKYALILTEENGSMLITHLAIALTRIKNGEEINAIDELVLDEVKQSKLYDELPKFYKRLEEQLSIKIPDSEKGFIAAHACTILSKLQNEGGEKGD</sequence>